<reference evidence="2 3" key="1">
    <citation type="submission" date="2023-01" db="EMBL/GenBank/DDBJ databases">
        <title>Analysis of 21 Apiospora genomes using comparative genomics revels a genus with tremendous synthesis potential of carbohydrate active enzymes and secondary metabolites.</title>
        <authorList>
            <person name="Sorensen T."/>
        </authorList>
    </citation>
    <scope>NUCLEOTIDE SEQUENCE [LARGE SCALE GENOMIC DNA]</scope>
    <source>
        <strain evidence="2 3">CBS 33761</strain>
    </source>
</reference>
<name>A0ABR1SZQ1_9PEZI</name>
<dbReference type="Proteomes" id="UP001444661">
    <property type="component" value="Unassembled WGS sequence"/>
</dbReference>
<dbReference type="EMBL" id="JAQQWK010000006">
    <property type="protein sequence ID" value="KAK8039804.1"/>
    <property type="molecule type" value="Genomic_DNA"/>
</dbReference>
<evidence type="ECO:0000256" key="1">
    <source>
        <dbReference type="SAM" id="MobiDB-lite"/>
    </source>
</evidence>
<accession>A0ABR1SZQ1</accession>
<gene>
    <name evidence="2" type="ORF">PG993_008215</name>
</gene>
<sequence>MTSLFDNSLDLDPDTSMEYDKEPRARAASPDSPVIVPSSPIGCAVEDRVLAEKAFTCHCLAFTTTLD</sequence>
<evidence type="ECO:0000313" key="3">
    <source>
        <dbReference type="Proteomes" id="UP001444661"/>
    </source>
</evidence>
<protein>
    <submittedName>
        <fullName evidence="2">Uncharacterized protein</fullName>
    </submittedName>
</protein>
<proteinExistence type="predicted"/>
<evidence type="ECO:0000313" key="2">
    <source>
        <dbReference type="EMBL" id="KAK8039804.1"/>
    </source>
</evidence>
<comment type="caution">
    <text evidence="2">The sequence shown here is derived from an EMBL/GenBank/DDBJ whole genome shotgun (WGS) entry which is preliminary data.</text>
</comment>
<organism evidence="2 3">
    <name type="scientific">Apiospora rasikravindrae</name>
    <dbReference type="NCBI Taxonomy" id="990691"/>
    <lineage>
        <taxon>Eukaryota</taxon>
        <taxon>Fungi</taxon>
        <taxon>Dikarya</taxon>
        <taxon>Ascomycota</taxon>
        <taxon>Pezizomycotina</taxon>
        <taxon>Sordariomycetes</taxon>
        <taxon>Xylariomycetidae</taxon>
        <taxon>Amphisphaeriales</taxon>
        <taxon>Apiosporaceae</taxon>
        <taxon>Apiospora</taxon>
    </lineage>
</organism>
<keyword evidence="3" id="KW-1185">Reference proteome</keyword>
<feature type="region of interest" description="Disordered" evidence="1">
    <location>
        <begin position="1"/>
        <end position="33"/>
    </location>
</feature>